<keyword evidence="1" id="KW-0472">Membrane</keyword>
<keyword evidence="3" id="KW-1185">Reference proteome</keyword>
<reference evidence="2 3" key="1">
    <citation type="submission" date="2016-10" db="EMBL/GenBank/DDBJ databases">
        <authorList>
            <person name="de Groot N.N."/>
        </authorList>
    </citation>
    <scope>NUCLEOTIDE SEQUENCE [LARGE SCALE GENOMIC DNA]</scope>
    <source>
        <strain evidence="2 3">DSM 23042</strain>
    </source>
</reference>
<keyword evidence="1" id="KW-0812">Transmembrane</keyword>
<gene>
    <name evidence="2" type="ORF">SAMN04490244_11634</name>
</gene>
<dbReference type="AlphaFoldDB" id="A0A1H9X1C9"/>
<dbReference type="EMBL" id="FOGU01000016">
    <property type="protein sequence ID" value="SES39841.1"/>
    <property type="molecule type" value="Genomic_DNA"/>
</dbReference>
<evidence type="ECO:0000313" key="2">
    <source>
        <dbReference type="EMBL" id="SES39841.1"/>
    </source>
</evidence>
<organism evidence="2 3">
    <name type="scientific">Tranquillimonas rosea</name>
    <dbReference type="NCBI Taxonomy" id="641238"/>
    <lineage>
        <taxon>Bacteria</taxon>
        <taxon>Pseudomonadati</taxon>
        <taxon>Pseudomonadota</taxon>
        <taxon>Alphaproteobacteria</taxon>
        <taxon>Rhodobacterales</taxon>
        <taxon>Roseobacteraceae</taxon>
        <taxon>Tranquillimonas</taxon>
    </lineage>
</organism>
<evidence type="ECO:0000256" key="1">
    <source>
        <dbReference type="SAM" id="Phobius"/>
    </source>
</evidence>
<accession>A0A1H9X1C9</accession>
<feature type="transmembrane region" description="Helical" evidence="1">
    <location>
        <begin position="20"/>
        <end position="43"/>
    </location>
</feature>
<dbReference type="Proteomes" id="UP000198885">
    <property type="component" value="Unassembled WGS sequence"/>
</dbReference>
<protein>
    <submittedName>
        <fullName evidence="2">Uncharacterized protein</fullName>
    </submittedName>
</protein>
<dbReference type="STRING" id="641238.SAMN04490244_11634"/>
<name>A0A1H9X1C9_9RHOB</name>
<proteinExistence type="predicted"/>
<evidence type="ECO:0000313" key="3">
    <source>
        <dbReference type="Proteomes" id="UP000198885"/>
    </source>
</evidence>
<sequence length="62" mass="6972">MLTELSDGVRQWDSLLRLGLLWAGCLLMVLALLVLLTTCCVRLRTRGAARRQSAEAGEKMRR</sequence>
<keyword evidence="1" id="KW-1133">Transmembrane helix</keyword>